<dbReference type="InterPro" id="IPR005147">
    <property type="entry name" value="tRNA_synthase_B5-dom"/>
</dbReference>
<dbReference type="Pfam" id="PF03147">
    <property type="entry name" value="FDX-ACB"/>
    <property type="match status" value="1"/>
</dbReference>
<dbReference type="InterPro" id="IPR009061">
    <property type="entry name" value="DNA-bd_dom_put_sf"/>
</dbReference>
<evidence type="ECO:0000256" key="6">
    <source>
        <dbReference type="ARBA" id="ARBA00022723"/>
    </source>
</evidence>
<dbReference type="GO" id="GO:0006432">
    <property type="term" value="P:phenylalanyl-tRNA aminoacylation"/>
    <property type="evidence" value="ECO:0007669"/>
    <property type="project" value="InterPro"/>
</dbReference>
<name>A0A1G2U3V9_9BACT</name>
<dbReference type="InterPro" id="IPR005146">
    <property type="entry name" value="B3/B4_tRNA-bd"/>
</dbReference>
<evidence type="ECO:0000256" key="10">
    <source>
        <dbReference type="ARBA" id="ARBA00022840"/>
    </source>
</evidence>
<evidence type="ECO:0000256" key="2">
    <source>
        <dbReference type="ARBA" id="ARBA00007074"/>
    </source>
</evidence>
<dbReference type="Pfam" id="PF00877">
    <property type="entry name" value="NLPC_P60"/>
    <property type="match status" value="1"/>
</dbReference>
<evidence type="ECO:0000256" key="9">
    <source>
        <dbReference type="ARBA" id="ARBA00022807"/>
    </source>
</evidence>
<keyword evidence="10" id="KW-0067">ATP-binding</keyword>
<dbReference type="Gene3D" id="3.30.930.10">
    <property type="entry name" value="Bira Bifunctional Protein, Domain 2"/>
    <property type="match status" value="1"/>
</dbReference>
<dbReference type="SUPFAM" id="SSF54991">
    <property type="entry name" value="Anticodon-binding domain of PheRS"/>
    <property type="match status" value="1"/>
</dbReference>
<dbReference type="GO" id="GO:0004826">
    <property type="term" value="F:phenylalanine-tRNA ligase activity"/>
    <property type="evidence" value="ECO:0007669"/>
    <property type="project" value="UniProtKB-EC"/>
</dbReference>
<keyword evidence="7" id="KW-0547">Nucleotide-binding</keyword>
<dbReference type="SUPFAM" id="SSF54001">
    <property type="entry name" value="Cysteine proteinases"/>
    <property type="match status" value="1"/>
</dbReference>
<evidence type="ECO:0000259" key="14">
    <source>
        <dbReference type="PROSITE" id="PS51447"/>
    </source>
</evidence>
<dbReference type="InterPro" id="IPR020825">
    <property type="entry name" value="Phe-tRNA_synthase-like_B3/B4"/>
</dbReference>
<keyword evidence="5" id="KW-0645">Protease</keyword>
<dbReference type="InterPro" id="IPR038765">
    <property type="entry name" value="Papain-like_cys_pep_sf"/>
</dbReference>
<dbReference type="GO" id="GO:0003723">
    <property type="term" value="F:RNA binding"/>
    <property type="evidence" value="ECO:0007669"/>
    <property type="project" value="InterPro"/>
</dbReference>
<dbReference type="AlphaFoldDB" id="A0A1G2U3V9"/>
<keyword evidence="8" id="KW-0378">Hydrolase</keyword>
<dbReference type="PROSITE" id="PS51483">
    <property type="entry name" value="B5"/>
    <property type="match status" value="1"/>
</dbReference>
<dbReference type="InterPro" id="IPR045060">
    <property type="entry name" value="Phe-tRNA-ligase_IIc_bsu"/>
</dbReference>
<dbReference type="PANTHER" id="PTHR10947">
    <property type="entry name" value="PHENYLALANYL-TRNA SYNTHETASE BETA CHAIN AND LEUCINE-RICH REPEAT-CONTAINING PROTEIN 47"/>
    <property type="match status" value="1"/>
</dbReference>
<dbReference type="PROSITE" id="PS51447">
    <property type="entry name" value="FDX_ACB"/>
    <property type="match status" value="1"/>
</dbReference>
<dbReference type="PANTHER" id="PTHR10947:SF0">
    <property type="entry name" value="PHENYLALANINE--TRNA LIGASE BETA SUBUNIT"/>
    <property type="match status" value="1"/>
</dbReference>
<dbReference type="Proteomes" id="UP000176800">
    <property type="component" value="Unassembled WGS sequence"/>
</dbReference>
<evidence type="ECO:0000256" key="4">
    <source>
        <dbReference type="ARBA" id="ARBA00022598"/>
    </source>
</evidence>
<dbReference type="Gene3D" id="3.90.1720.10">
    <property type="entry name" value="endopeptidase domain like (from Nostoc punctiforme)"/>
    <property type="match status" value="1"/>
</dbReference>
<evidence type="ECO:0000256" key="5">
    <source>
        <dbReference type="ARBA" id="ARBA00022670"/>
    </source>
</evidence>
<keyword evidence="9" id="KW-0788">Thiol protease</keyword>
<keyword evidence="11" id="KW-0460">Magnesium</keyword>
<dbReference type="GO" id="GO:0005524">
    <property type="term" value="F:ATP binding"/>
    <property type="evidence" value="ECO:0007669"/>
    <property type="project" value="UniProtKB-KW"/>
</dbReference>
<keyword evidence="6" id="KW-0479">Metal-binding</keyword>
<dbReference type="SMART" id="SM00874">
    <property type="entry name" value="B5"/>
    <property type="match status" value="1"/>
</dbReference>
<keyword evidence="13" id="KW-0030">Aminoacyl-tRNA synthetase</keyword>
<dbReference type="InterPro" id="IPR045864">
    <property type="entry name" value="aa-tRNA-synth_II/BPL/LPL"/>
</dbReference>
<dbReference type="Gene3D" id="3.50.40.10">
    <property type="entry name" value="Phenylalanyl-trna Synthetase, Chain B, domain 3"/>
    <property type="match status" value="1"/>
</dbReference>
<dbReference type="SMART" id="SM00873">
    <property type="entry name" value="B3_4"/>
    <property type="match status" value="1"/>
</dbReference>
<evidence type="ECO:0000256" key="3">
    <source>
        <dbReference type="ARBA" id="ARBA00012814"/>
    </source>
</evidence>
<dbReference type="InterPro" id="IPR005121">
    <property type="entry name" value="Fdx_antiC-bd"/>
</dbReference>
<dbReference type="EC" id="6.1.1.20" evidence="3"/>
<protein>
    <recommendedName>
        <fullName evidence="3">phenylalanine--tRNA ligase</fullName>
        <ecNumber evidence="3">6.1.1.20</ecNumber>
    </recommendedName>
</protein>
<reference evidence="17 18" key="1">
    <citation type="journal article" date="2016" name="Nat. Commun.">
        <title>Thousands of microbial genomes shed light on interconnected biogeochemical processes in an aquifer system.</title>
        <authorList>
            <person name="Anantharaman K."/>
            <person name="Brown C.T."/>
            <person name="Hug L.A."/>
            <person name="Sharon I."/>
            <person name="Castelle C.J."/>
            <person name="Probst A.J."/>
            <person name="Thomas B.C."/>
            <person name="Singh A."/>
            <person name="Wilkins M.J."/>
            <person name="Karaoz U."/>
            <person name="Brodie E.L."/>
            <person name="Williams K.H."/>
            <person name="Hubbard S.S."/>
            <person name="Banfield J.F."/>
        </authorList>
    </citation>
    <scope>NUCLEOTIDE SEQUENCE [LARGE SCALE GENOMIC DNA]</scope>
</reference>
<dbReference type="Gene3D" id="3.30.70.380">
    <property type="entry name" value="Ferrodoxin-fold anticodon-binding domain"/>
    <property type="match status" value="1"/>
</dbReference>
<dbReference type="GO" id="GO:0006508">
    <property type="term" value="P:proteolysis"/>
    <property type="evidence" value="ECO:0007669"/>
    <property type="project" value="UniProtKB-KW"/>
</dbReference>
<dbReference type="EMBL" id="MHWE01000010">
    <property type="protein sequence ID" value="OHB04198.1"/>
    <property type="molecule type" value="Genomic_DNA"/>
</dbReference>
<evidence type="ECO:0000313" key="17">
    <source>
        <dbReference type="EMBL" id="OHB04198.1"/>
    </source>
</evidence>
<dbReference type="SMART" id="SM00896">
    <property type="entry name" value="FDX-ACB"/>
    <property type="match status" value="1"/>
</dbReference>
<keyword evidence="12" id="KW-0648">Protein biosynthesis</keyword>
<comment type="cofactor">
    <cofactor evidence="1">
        <name>Mg(2+)</name>
        <dbReference type="ChEBI" id="CHEBI:18420"/>
    </cofactor>
</comment>
<evidence type="ECO:0000256" key="12">
    <source>
        <dbReference type="ARBA" id="ARBA00022917"/>
    </source>
</evidence>
<dbReference type="Pfam" id="PF03484">
    <property type="entry name" value="B5"/>
    <property type="match status" value="1"/>
</dbReference>
<evidence type="ECO:0000256" key="1">
    <source>
        <dbReference type="ARBA" id="ARBA00001946"/>
    </source>
</evidence>
<dbReference type="GO" id="GO:0000287">
    <property type="term" value="F:magnesium ion binding"/>
    <property type="evidence" value="ECO:0007669"/>
    <property type="project" value="InterPro"/>
</dbReference>
<sequence>MLISYKWLERYFDEKLPEAEKISSALTMHSFEVESFEAVEGDTVFNIKILPDRAHDCLSHRGIAREISVILGTRLNKEEYELKPLSGIPESKKVTINYIDQKICPRFSALVIENIKIKESPGWLREILKSIGQKSINNVVDITNYVMFSMGQPLHAYDLSRLNQKDGVIDFGVRMSQKGEKLITLDGKEYEMPGGLLVIENEGAVGIAGIKGGNSSRIDENTKSIVIEAANFNPVAVRKSSKAIGLRTDASIRFENDISPKLTLRALEMARGLVLELASTKDTIIEGFADFYPIRRSDYKVGVSLEEIKKITGIDFDDKEIKKILDRALLKYEVINPRDVIVSLAKENLGKPYKYGASVTADAPNAFDCSSFISWLYAQAGISIPRISIDQYIYGAEISREKTKPGDLVFCNTHRDNRGVFHRKSIEFLPGTEVTKPVDHDGIYLGNGEVAHSTEIKGKIIVELLDESDSFKDIVGFRRVKEIDKDRYVISVPFERLDLRQPADLIEEIARIYGYENIKPKKLEETSAEVFTDKNSYYADLMKDILIGEGFSEIISYSFKNNGKIELLNPIASDKGFLRADLKNSMHDLLEFNFSNAELLGLTEVKVFEVGTIFNSKAEHLSLAVAVKNNEKQKVVDEAVRAVISKISDDLKIDLMKFGVIEGGIYEGDFEKAIKNLPEPKEVIKFESRPNLKFKTPSVYPFVLRDVAVFVPNGISADEVFAIIKKEGGNLLTRVRLFDVFEKTTEDGEKKISYAFRLVFQSQSRTLTDEEMNTIMERINKAVNAKLNWQVR</sequence>
<dbReference type="Pfam" id="PF03483">
    <property type="entry name" value="B3_4"/>
    <property type="match status" value="1"/>
</dbReference>
<comment type="caution">
    <text evidence="17">The sequence shown here is derived from an EMBL/GenBank/DDBJ whole genome shotgun (WGS) entry which is preliminary data.</text>
</comment>
<evidence type="ECO:0000256" key="11">
    <source>
        <dbReference type="ARBA" id="ARBA00022842"/>
    </source>
</evidence>
<feature type="domain" description="FDX-ACB" evidence="14">
    <location>
        <begin position="698"/>
        <end position="792"/>
    </location>
</feature>
<dbReference type="SUPFAM" id="SSF56037">
    <property type="entry name" value="PheT/TilS domain"/>
    <property type="match status" value="1"/>
</dbReference>
<dbReference type="InterPro" id="IPR041616">
    <property type="entry name" value="PheRS_beta_core"/>
</dbReference>
<evidence type="ECO:0000259" key="15">
    <source>
        <dbReference type="PROSITE" id="PS51483"/>
    </source>
</evidence>
<comment type="similarity">
    <text evidence="2">Belongs to the peptidase C40 family.</text>
</comment>
<dbReference type="Pfam" id="PF17759">
    <property type="entry name" value="tRNA_synthFbeta"/>
    <property type="match status" value="1"/>
</dbReference>
<evidence type="ECO:0000259" key="16">
    <source>
        <dbReference type="PROSITE" id="PS51935"/>
    </source>
</evidence>
<dbReference type="SUPFAM" id="SSF55681">
    <property type="entry name" value="Class II aaRS and biotin synthetases"/>
    <property type="match status" value="1"/>
</dbReference>
<evidence type="ECO:0000256" key="7">
    <source>
        <dbReference type="ARBA" id="ARBA00022741"/>
    </source>
</evidence>
<feature type="domain" description="NlpC/P60" evidence="16">
    <location>
        <begin position="335"/>
        <end position="481"/>
    </location>
</feature>
<accession>A0A1G2U3V9</accession>
<organism evidence="17 18">
    <name type="scientific">Candidatus Zambryskibacteria bacterium RIFCSPLOWO2_01_FULL_45_21</name>
    <dbReference type="NCBI Taxonomy" id="1802761"/>
    <lineage>
        <taxon>Bacteria</taxon>
        <taxon>Candidatus Zambryskiibacteriota</taxon>
    </lineage>
</organism>
<gene>
    <name evidence="17" type="ORF">A3B14_02190</name>
</gene>
<dbReference type="PROSITE" id="PS51935">
    <property type="entry name" value="NLPC_P60"/>
    <property type="match status" value="1"/>
</dbReference>
<keyword evidence="4" id="KW-0436">Ligase</keyword>
<evidence type="ECO:0000256" key="13">
    <source>
        <dbReference type="ARBA" id="ARBA00023146"/>
    </source>
</evidence>
<proteinExistence type="inferred from homology"/>
<dbReference type="GO" id="GO:0009328">
    <property type="term" value="C:phenylalanine-tRNA ligase complex"/>
    <property type="evidence" value="ECO:0007669"/>
    <property type="project" value="TreeGrafter"/>
</dbReference>
<dbReference type="InterPro" id="IPR036690">
    <property type="entry name" value="Fdx_antiC-bd_sf"/>
</dbReference>
<dbReference type="GO" id="GO:0008234">
    <property type="term" value="F:cysteine-type peptidase activity"/>
    <property type="evidence" value="ECO:0007669"/>
    <property type="project" value="UniProtKB-KW"/>
</dbReference>
<dbReference type="SUPFAM" id="SSF46955">
    <property type="entry name" value="Putative DNA-binding domain"/>
    <property type="match status" value="2"/>
</dbReference>
<dbReference type="Gene3D" id="3.30.56.10">
    <property type="match status" value="1"/>
</dbReference>
<dbReference type="InterPro" id="IPR000064">
    <property type="entry name" value="NLP_P60_dom"/>
</dbReference>
<evidence type="ECO:0000256" key="8">
    <source>
        <dbReference type="ARBA" id="ARBA00022801"/>
    </source>
</evidence>
<evidence type="ECO:0000313" key="18">
    <source>
        <dbReference type="Proteomes" id="UP000176800"/>
    </source>
</evidence>
<feature type="domain" description="B5" evidence="15">
    <location>
        <begin position="296"/>
        <end position="520"/>
    </location>
</feature>